<dbReference type="PANTHER" id="PTHR46294">
    <property type="entry name" value="SEGMENTATION PROTEIN EVEN-SKIPPED"/>
    <property type="match status" value="1"/>
</dbReference>
<comment type="subcellular location">
    <subcellularLocation>
        <location evidence="1 4 5">Nucleus</location>
    </subcellularLocation>
</comment>
<keyword evidence="8" id="KW-0812">Transmembrane</keyword>
<dbReference type="EMBL" id="VEVO01000019">
    <property type="protein sequence ID" value="KAF0026411.1"/>
    <property type="molecule type" value="Genomic_DNA"/>
</dbReference>
<feature type="transmembrane region" description="Helical" evidence="8">
    <location>
        <begin position="270"/>
        <end position="289"/>
    </location>
</feature>
<dbReference type="Gene3D" id="1.10.10.60">
    <property type="entry name" value="Homeodomain-like"/>
    <property type="match status" value="1"/>
</dbReference>
<feature type="region of interest" description="Disordered" evidence="7">
    <location>
        <begin position="382"/>
        <end position="453"/>
    </location>
</feature>
<evidence type="ECO:0000259" key="9">
    <source>
        <dbReference type="PROSITE" id="PS50071"/>
    </source>
</evidence>
<evidence type="ECO:0000313" key="10">
    <source>
        <dbReference type="EMBL" id="KAF0026411.1"/>
    </source>
</evidence>
<keyword evidence="4 5" id="KW-0539">Nucleus</keyword>
<evidence type="ECO:0000256" key="1">
    <source>
        <dbReference type="ARBA" id="ARBA00004123"/>
    </source>
</evidence>
<feature type="region of interest" description="Disordered" evidence="7">
    <location>
        <begin position="73"/>
        <end position="162"/>
    </location>
</feature>
<gene>
    <name evidence="10" type="ORF">F2P81_021148</name>
</gene>
<feature type="compositionally biased region" description="Low complexity" evidence="7">
    <location>
        <begin position="131"/>
        <end position="160"/>
    </location>
</feature>
<keyword evidence="6" id="KW-0175">Coiled coil</keyword>
<feature type="compositionally biased region" description="Low complexity" evidence="7">
    <location>
        <begin position="382"/>
        <end position="392"/>
    </location>
</feature>
<sequence>MMERIRKEMILMERGLHSPVSGKRLADTPGNSVLEALENSQHGGRLSPRITSASLHGNLGDIPTKGKFEIDSLFGTHHGDNTSPADISSSETRKKMSIYSEVSQESDINSDVEVGCPAHRSPSQHKENNKDSNSGSSNTSSNSLSNMNGNLSGGSNNSNSDQVRRYRTAFTREQIGRLEKEFYRENYVSRPRRCELAAALNLPETTIKAKPSTVELLEGIDKDIQILEEYSEKYQRQLKIWVGRLLLYSSLLFLMTCIVVYFWYLPEQLMGRLILSLPFVIFPLLVWLLRKMLFVIFSRRTEKNNEKLEDLKAQKRKILEEVMETETYKNAKMILERFDPDSKKKMELESTPVGPQMTPRPGQELRQRNVIPKTPTVVAAANPASGAAARPPLASGPTYPGRSSHSAPGGPPERSLSAMAAQQSLMRRPVTPGTPVSGVGMHPPGPPLARPVLPRERGAMDRVIEYLVGDGPQNRYALVCQQCLSHNGMALREEFEYIEKSKLADAPAEPDTQEPGTPTAEESNSMSDGQCTPESPDPPSEKSDGEQDLSAMEVE</sequence>
<keyword evidence="4 5" id="KW-0371">Homeobox</keyword>
<dbReference type="GO" id="GO:0000978">
    <property type="term" value="F:RNA polymerase II cis-regulatory region sequence-specific DNA binding"/>
    <property type="evidence" value="ECO:0007669"/>
    <property type="project" value="TreeGrafter"/>
</dbReference>
<name>A0A6A4S5J6_SCOMX</name>
<dbReference type="SMART" id="SM00389">
    <property type="entry name" value="HOX"/>
    <property type="match status" value="1"/>
</dbReference>
<keyword evidence="4 5" id="KW-0238">DNA-binding</keyword>
<evidence type="ECO:0000313" key="11">
    <source>
        <dbReference type="Proteomes" id="UP000438429"/>
    </source>
</evidence>
<dbReference type="GO" id="GO:0005634">
    <property type="term" value="C:nucleus"/>
    <property type="evidence" value="ECO:0007669"/>
    <property type="project" value="UniProtKB-SubCell"/>
</dbReference>
<dbReference type="Proteomes" id="UP000438429">
    <property type="component" value="Unassembled WGS sequence"/>
</dbReference>
<evidence type="ECO:0000256" key="6">
    <source>
        <dbReference type="SAM" id="Coils"/>
    </source>
</evidence>
<feature type="compositionally biased region" description="Polar residues" evidence="7">
    <location>
        <begin position="100"/>
        <end position="109"/>
    </location>
</feature>
<dbReference type="SUPFAM" id="SSF46689">
    <property type="entry name" value="Homeodomain-like"/>
    <property type="match status" value="1"/>
</dbReference>
<dbReference type="CDD" id="cd00086">
    <property type="entry name" value="homeodomain"/>
    <property type="match status" value="1"/>
</dbReference>
<proteinExistence type="inferred from homology"/>
<reference evidence="10 11" key="1">
    <citation type="submission" date="2019-06" db="EMBL/GenBank/DDBJ databases">
        <title>Draft genomes of female and male turbot (Scophthalmus maximus).</title>
        <authorList>
            <person name="Xu H."/>
            <person name="Xu X.-W."/>
            <person name="Shao C."/>
            <person name="Chen S."/>
        </authorList>
    </citation>
    <scope>NUCLEOTIDE SEQUENCE [LARGE SCALE GENOMIC DNA]</scope>
    <source>
        <strain evidence="10">Ysfricsl-2016a</strain>
        <tissue evidence="10">Blood</tissue>
    </source>
</reference>
<dbReference type="InterPro" id="IPR001356">
    <property type="entry name" value="HD"/>
</dbReference>
<dbReference type="InterPro" id="IPR052002">
    <property type="entry name" value="Even-skipped_HD"/>
</dbReference>
<feature type="domain" description="Homeobox" evidence="9">
    <location>
        <begin position="161"/>
        <end position="208"/>
    </location>
</feature>
<dbReference type="InterPro" id="IPR009057">
    <property type="entry name" value="Homeodomain-like_sf"/>
</dbReference>
<feature type="region of interest" description="Disordered" evidence="7">
    <location>
        <begin position="503"/>
        <end position="555"/>
    </location>
</feature>
<feature type="region of interest" description="Disordered" evidence="7">
    <location>
        <begin position="39"/>
        <end position="61"/>
    </location>
</feature>
<keyword evidence="2" id="KW-0217">Developmental protein</keyword>
<dbReference type="Pfam" id="PF00046">
    <property type="entry name" value="Homeodomain"/>
    <property type="match status" value="1"/>
</dbReference>
<evidence type="ECO:0000256" key="7">
    <source>
        <dbReference type="SAM" id="MobiDB-lite"/>
    </source>
</evidence>
<evidence type="ECO:0000256" key="4">
    <source>
        <dbReference type="PROSITE-ProRule" id="PRU00108"/>
    </source>
</evidence>
<dbReference type="Pfam" id="PF10058">
    <property type="entry name" value="Zn_ribbon_10"/>
    <property type="match status" value="1"/>
</dbReference>
<protein>
    <recommendedName>
        <fullName evidence="9">Homeobox domain-containing protein</fullName>
    </recommendedName>
</protein>
<dbReference type="PROSITE" id="PS50071">
    <property type="entry name" value="HOMEOBOX_2"/>
    <property type="match status" value="1"/>
</dbReference>
<dbReference type="GO" id="GO:0000981">
    <property type="term" value="F:DNA-binding transcription factor activity, RNA polymerase II-specific"/>
    <property type="evidence" value="ECO:0007669"/>
    <property type="project" value="TreeGrafter"/>
</dbReference>
<feature type="DNA-binding region" description="Homeobox" evidence="4">
    <location>
        <begin position="163"/>
        <end position="209"/>
    </location>
</feature>
<accession>A0A6A4S5J6</accession>
<evidence type="ECO:0000256" key="8">
    <source>
        <dbReference type="SAM" id="Phobius"/>
    </source>
</evidence>
<keyword evidence="8" id="KW-0472">Membrane</keyword>
<evidence type="ECO:0000256" key="2">
    <source>
        <dbReference type="ARBA" id="ARBA00022473"/>
    </source>
</evidence>
<evidence type="ECO:0000256" key="3">
    <source>
        <dbReference type="ARBA" id="ARBA00038449"/>
    </source>
</evidence>
<dbReference type="AlphaFoldDB" id="A0A6A4S5J6"/>
<comment type="caution">
    <text evidence="10">The sequence shown here is derived from an EMBL/GenBank/DDBJ whole genome shotgun (WGS) entry which is preliminary data.</text>
</comment>
<comment type="similarity">
    <text evidence="3">Belongs to the even-skipped homeobox family.</text>
</comment>
<keyword evidence="8" id="KW-1133">Transmembrane helix</keyword>
<dbReference type="InterPro" id="IPR019273">
    <property type="entry name" value="Lunapark_Znf"/>
</dbReference>
<evidence type="ECO:0000256" key="5">
    <source>
        <dbReference type="RuleBase" id="RU000682"/>
    </source>
</evidence>
<feature type="compositionally biased region" description="Polar residues" evidence="7">
    <location>
        <begin position="514"/>
        <end position="532"/>
    </location>
</feature>
<dbReference type="PANTHER" id="PTHR46294:SF1">
    <property type="entry name" value="HOMEOBOX EVEN-SKIPPED HOMOLOG PROTEIN 2"/>
    <property type="match status" value="1"/>
</dbReference>
<organism evidence="10 11">
    <name type="scientific">Scophthalmus maximus</name>
    <name type="common">Turbot</name>
    <name type="synonym">Psetta maxima</name>
    <dbReference type="NCBI Taxonomy" id="52904"/>
    <lineage>
        <taxon>Eukaryota</taxon>
        <taxon>Metazoa</taxon>
        <taxon>Chordata</taxon>
        <taxon>Craniata</taxon>
        <taxon>Vertebrata</taxon>
        <taxon>Euteleostomi</taxon>
        <taxon>Actinopterygii</taxon>
        <taxon>Neopterygii</taxon>
        <taxon>Teleostei</taxon>
        <taxon>Neoteleostei</taxon>
        <taxon>Acanthomorphata</taxon>
        <taxon>Carangaria</taxon>
        <taxon>Pleuronectiformes</taxon>
        <taxon>Pleuronectoidei</taxon>
        <taxon>Scophthalmidae</taxon>
        <taxon>Scophthalmus</taxon>
    </lineage>
</organism>
<feature type="coiled-coil region" evidence="6">
    <location>
        <begin position="301"/>
        <end position="328"/>
    </location>
</feature>
<feature type="compositionally biased region" description="Polar residues" evidence="7">
    <location>
        <begin position="81"/>
        <end position="90"/>
    </location>
</feature>
<feature type="transmembrane region" description="Helical" evidence="8">
    <location>
        <begin position="245"/>
        <end position="264"/>
    </location>
</feature>